<dbReference type="EMBL" id="CP023777">
    <property type="protein sequence ID" value="ATL48402.1"/>
    <property type="molecule type" value="Genomic_DNA"/>
</dbReference>
<feature type="transmembrane region" description="Helical" evidence="7">
    <location>
        <begin position="107"/>
        <end position="128"/>
    </location>
</feature>
<feature type="transmembrane region" description="Helical" evidence="7">
    <location>
        <begin position="165"/>
        <end position="189"/>
    </location>
</feature>
<dbReference type="PANTHER" id="PTHR43066">
    <property type="entry name" value="RHOMBOID-RELATED PROTEIN"/>
    <property type="match status" value="1"/>
</dbReference>
<evidence type="ECO:0000256" key="1">
    <source>
        <dbReference type="ARBA" id="ARBA00004141"/>
    </source>
</evidence>
<evidence type="ECO:0000256" key="5">
    <source>
        <dbReference type="ARBA" id="ARBA00022989"/>
    </source>
</evidence>
<feature type="transmembrane region" description="Helical" evidence="7">
    <location>
        <begin position="134"/>
        <end position="153"/>
    </location>
</feature>
<dbReference type="Pfam" id="PF01694">
    <property type="entry name" value="Rhomboid"/>
    <property type="match status" value="1"/>
</dbReference>
<proteinExistence type="predicted"/>
<keyword evidence="2" id="KW-1003">Cell membrane</keyword>
<accession>A0A291QWZ3</accession>
<evidence type="ECO:0000256" key="6">
    <source>
        <dbReference type="ARBA" id="ARBA00023136"/>
    </source>
</evidence>
<keyword evidence="6 7" id="KW-0472">Membrane</keyword>
<dbReference type="GO" id="GO:0004252">
    <property type="term" value="F:serine-type endopeptidase activity"/>
    <property type="evidence" value="ECO:0007669"/>
    <property type="project" value="InterPro"/>
</dbReference>
<dbReference type="AlphaFoldDB" id="A0A291QWZ3"/>
<evidence type="ECO:0000259" key="8">
    <source>
        <dbReference type="Pfam" id="PF01694"/>
    </source>
</evidence>
<dbReference type="OrthoDB" id="9807874at2"/>
<evidence type="ECO:0000256" key="7">
    <source>
        <dbReference type="SAM" id="Phobius"/>
    </source>
</evidence>
<organism evidence="9 10">
    <name type="scientific">Chitinophaga caeni</name>
    <dbReference type="NCBI Taxonomy" id="2029983"/>
    <lineage>
        <taxon>Bacteria</taxon>
        <taxon>Pseudomonadati</taxon>
        <taxon>Bacteroidota</taxon>
        <taxon>Chitinophagia</taxon>
        <taxon>Chitinophagales</taxon>
        <taxon>Chitinophagaceae</taxon>
        <taxon>Chitinophaga</taxon>
    </lineage>
</organism>
<keyword evidence="4 7" id="KW-0812">Transmembrane</keyword>
<evidence type="ECO:0000313" key="9">
    <source>
        <dbReference type="EMBL" id="ATL48402.1"/>
    </source>
</evidence>
<gene>
    <name evidence="9" type="ORF">COR50_15205</name>
</gene>
<evidence type="ECO:0000256" key="3">
    <source>
        <dbReference type="ARBA" id="ARBA00022519"/>
    </source>
</evidence>
<protein>
    <submittedName>
        <fullName evidence="9">Rhomboid family intramembrane serine protease</fullName>
    </submittedName>
</protein>
<dbReference type="KEGG" id="cbae:COR50_15205"/>
<dbReference type="GO" id="GO:0016020">
    <property type="term" value="C:membrane"/>
    <property type="evidence" value="ECO:0007669"/>
    <property type="project" value="UniProtKB-SubCell"/>
</dbReference>
<dbReference type="Gene3D" id="1.20.1540.10">
    <property type="entry name" value="Rhomboid-like"/>
    <property type="match status" value="1"/>
</dbReference>
<name>A0A291QWZ3_9BACT</name>
<keyword evidence="9" id="KW-0645">Protease</keyword>
<feature type="domain" description="Peptidase S54 rhomboid" evidence="8">
    <location>
        <begin position="38"/>
        <end position="180"/>
    </location>
</feature>
<feature type="transmembrane region" description="Helical" evidence="7">
    <location>
        <begin position="6"/>
        <end position="23"/>
    </location>
</feature>
<dbReference type="PANTHER" id="PTHR43066:SF26">
    <property type="entry name" value="RHOMBOID PROTEASE GLPG"/>
    <property type="match status" value="1"/>
</dbReference>
<keyword evidence="5 7" id="KW-1133">Transmembrane helix</keyword>
<feature type="transmembrane region" description="Helical" evidence="7">
    <location>
        <begin position="73"/>
        <end position="95"/>
    </location>
</feature>
<dbReference type="RefSeq" id="WP_098194776.1">
    <property type="nucleotide sequence ID" value="NZ_CP023777.1"/>
</dbReference>
<keyword evidence="3" id="KW-0997">Cell inner membrane</keyword>
<dbReference type="SUPFAM" id="SSF144091">
    <property type="entry name" value="Rhomboid-like"/>
    <property type="match status" value="1"/>
</dbReference>
<dbReference type="GO" id="GO:0006508">
    <property type="term" value="P:proteolysis"/>
    <property type="evidence" value="ECO:0007669"/>
    <property type="project" value="UniProtKB-KW"/>
</dbReference>
<evidence type="ECO:0000256" key="2">
    <source>
        <dbReference type="ARBA" id="ARBA00022475"/>
    </source>
</evidence>
<dbReference type="Proteomes" id="UP000220133">
    <property type="component" value="Chromosome"/>
</dbReference>
<evidence type="ECO:0000256" key="4">
    <source>
        <dbReference type="ARBA" id="ARBA00022692"/>
    </source>
</evidence>
<sequence>MSITYIIIIVTVLISFTSFNRPDQFDKLCFWPYEIREKNQWYRFITVGFVHSDFNHLLFNMLTLYFFKDVETIFAMVFGSKLYFPLLYLTGLIMPNISDYFKYKNVFGYRAVGASGAVTAVVFSAILFQPWAMIWFVIPFIVYGILFLVYSAYMSRRESNIGHSAHFWGAVWGLLFPLMFKPEIFNYFIQQLLAKFN</sequence>
<keyword evidence="10" id="KW-1185">Reference proteome</keyword>
<comment type="subcellular location">
    <subcellularLocation>
        <location evidence="1">Membrane</location>
        <topology evidence="1">Multi-pass membrane protein</topology>
    </subcellularLocation>
</comment>
<keyword evidence="9" id="KW-0378">Hydrolase</keyword>
<evidence type="ECO:0000313" key="10">
    <source>
        <dbReference type="Proteomes" id="UP000220133"/>
    </source>
</evidence>
<reference evidence="9 10" key="1">
    <citation type="submission" date="2017-10" db="EMBL/GenBank/DDBJ databases">
        <title>Paenichitinophaga pekingensis gen. nov., sp. nov., isolated from activated sludge.</title>
        <authorList>
            <person name="Jin D."/>
            <person name="Kong X."/>
            <person name="Deng Y."/>
            <person name="Bai Z."/>
        </authorList>
    </citation>
    <scope>NUCLEOTIDE SEQUENCE [LARGE SCALE GENOMIC DNA]</scope>
    <source>
        <strain evidence="9 10">13</strain>
    </source>
</reference>
<dbReference type="InterPro" id="IPR035952">
    <property type="entry name" value="Rhomboid-like_sf"/>
</dbReference>
<dbReference type="InterPro" id="IPR022764">
    <property type="entry name" value="Peptidase_S54_rhomboid_dom"/>
</dbReference>